<evidence type="ECO:0000313" key="1">
    <source>
        <dbReference type="EMBL" id="KAJ8678441.1"/>
    </source>
</evidence>
<comment type="caution">
    <text evidence="1">The sequence shown here is derived from an EMBL/GenBank/DDBJ whole genome shotgun (WGS) entry which is preliminary data.</text>
</comment>
<proteinExistence type="predicted"/>
<evidence type="ECO:0000313" key="2">
    <source>
        <dbReference type="Proteomes" id="UP001239111"/>
    </source>
</evidence>
<dbReference type="EMBL" id="CM056742">
    <property type="protein sequence ID" value="KAJ8678441.1"/>
    <property type="molecule type" value="Genomic_DNA"/>
</dbReference>
<gene>
    <name evidence="1" type="ORF">QAD02_014228</name>
</gene>
<sequence>MMETKKSPHSQSCLRINLQVVRNSLKWVTLIGILCSVRATSERWSRQIANSEWVPLADPRNGQTDRGSISVAAPSAAIATDTGFQASGRVPAVALPPVLQQQYQDQLLKLHKTHESIQRLLALQQQLKAQQQLLRSHAYEPNGFPNSEDEKQALHQSTIVNLQTFPQLAPEVLVPPVPSSHALPPAFQAQDFRSSNSELRFDDRNHQVPPKLKANVGPNFGQIHEGSIIEENVEIDSRPKQKKWFETALKQQEEPTHINFVTPGAVQLDNGQEQEVQLVYVPAETLAQRAQTKLQRPKDTQLPPQYKNDKETASDHLNPQDAYAREILHHLQKQHEEKNQNLNPERQREVDRLNTEQRELESRARLQQELARREQELMRQRGAEKKKKEVERMEENARQLELQKMREALEKEEMRRQEAERIANLIKDREVKTRFESVNGHGLRGFQSQTYEAQHPQAQPVVREQQTYHQHLTEVTQKDPQSFRASSKQENQSHQFQQQGYQQGGVNPHQTLPPPNQPPLSVYMGDSASDQSGIKLADVLTLLRNARTIAVLDTFGPDSPRVFVGPRDLDTPPGYAKFDLPYLSSIENNRVGRRVDKVPFFVAPLSFEPPPGYSKIPFPAPHIGSVVINAAGNIDPQLVDAQDPSPTPLIEPNSYLMGNQQLSGYSNTPIPYAPTTSSLSYDVTSPVTSKPPSNKWRSDSFGGAKPSTESPTLPTVTPYQDLQSTMAKFDPPFKSKSYYSLNEVSTTPSYYSPKTVTTFSFEQMPPHSTPSYHDAQSTRVQDLHSIGQDERRQPVVNAYRKNGAYQRNQRYPANPASQGVTNSYYVDPAHVFEDQTQYNLPAELPAISPQLPGLVNALVEKNDGSSSSQPLTALPMTTPLPTITTTTTETPTTTHRPRTRQRGRVTASRPTTTQTPGSRDHSERARKPFNRSRSKYSTTTQDYGDSSYDPTRKNYATTSRYQGSGKRRNFRGIDIERWPCDDIAEDKFYSPIKHESQGEYRMVCTTTCQ</sequence>
<dbReference type="Proteomes" id="UP001239111">
    <property type="component" value="Chromosome 2"/>
</dbReference>
<organism evidence="1 2">
    <name type="scientific">Eretmocerus hayati</name>
    <dbReference type="NCBI Taxonomy" id="131215"/>
    <lineage>
        <taxon>Eukaryota</taxon>
        <taxon>Metazoa</taxon>
        <taxon>Ecdysozoa</taxon>
        <taxon>Arthropoda</taxon>
        <taxon>Hexapoda</taxon>
        <taxon>Insecta</taxon>
        <taxon>Pterygota</taxon>
        <taxon>Neoptera</taxon>
        <taxon>Endopterygota</taxon>
        <taxon>Hymenoptera</taxon>
        <taxon>Apocrita</taxon>
        <taxon>Proctotrupomorpha</taxon>
        <taxon>Chalcidoidea</taxon>
        <taxon>Aphelinidae</taxon>
        <taxon>Aphelininae</taxon>
        <taxon>Eretmocerus</taxon>
    </lineage>
</organism>
<protein>
    <submittedName>
        <fullName evidence="1">Uncharacterized protein</fullName>
    </submittedName>
</protein>
<name>A0ACC2P4S0_9HYME</name>
<keyword evidence="2" id="KW-1185">Reference proteome</keyword>
<accession>A0ACC2P4S0</accession>
<reference evidence="1" key="1">
    <citation type="submission" date="2023-04" db="EMBL/GenBank/DDBJ databases">
        <title>A chromosome-level genome assembly of the parasitoid wasp Eretmocerus hayati.</title>
        <authorList>
            <person name="Zhong Y."/>
            <person name="Liu S."/>
            <person name="Liu Y."/>
        </authorList>
    </citation>
    <scope>NUCLEOTIDE SEQUENCE</scope>
    <source>
        <strain evidence="1">ZJU_SS_LIU_2023</strain>
    </source>
</reference>